<organism evidence="6 7">
    <name type="scientific">Falsiroseomonas bella</name>
    <dbReference type="NCBI Taxonomy" id="2184016"/>
    <lineage>
        <taxon>Bacteria</taxon>
        <taxon>Pseudomonadati</taxon>
        <taxon>Pseudomonadota</taxon>
        <taxon>Alphaproteobacteria</taxon>
        <taxon>Acetobacterales</taxon>
        <taxon>Roseomonadaceae</taxon>
        <taxon>Falsiroseomonas</taxon>
    </lineage>
</organism>
<dbReference type="SUPFAM" id="SSF52833">
    <property type="entry name" value="Thioredoxin-like"/>
    <property type="match status" value="1"/>
</dbReference>
<evidence type="ECO:0000259" key="4">
    <source>
        <dbReference type="PROSITE" id="PS50404"/>
    </source>
</evidence>
<dbReference type="OrthoDB" id="9810080at2"/>
<dbReference type="AlphaFoldDB" id="A0A317FAL5"/>
<dbReference type="PROSITE" id="PS50404">
    <property type="entry name" value="GST_NTER"/>
    <property type="match status" value="1"/>
</dbReference>
<dbReference type="InterPro" id="IPR040079">
    <property type="entry name" value="Glutathione_S-Trfase"/>
</dbReference>
<dbReference type="SFLD" id="SFLDG00358">
    <property type="entry name" value="Main_(cytGST)"/>
    <property type="match status" value="1"/>
</dbReference>
<protein>
    <submittedName>
        <fullName evidence="6">Glutathione S-transferase</fullName>
    </submittedName>
</protein>
<evidence type="ECO:0000256" key="2">
    <source>
        <dbReference type="ARBA" id="ARBA00022679"/>
    </source>
</evidence>
<dbReference type="InterPro" id="IPR004046">
    <property type="entry name" value="GST_C"/>
</dbReference>
<accession>A0A317FAL5</accession>
<dbReference type="InterPro" id="IPR004045">
    <property type="entry name" value="Glutathione_S-Trfase_N"/>
</dbReference>
<reference evidence="7" key="1">
    <citation type="submission" date="2018-05" db="EMBL/GenBank/DDBJ databases">
        <authorList>
            <person name="Du Z."/>
            <person name="Wang X."/>
        </authorList>
    </citation>
    <scope>NUCLEOTIDE SEQUENCE [LARGE SCALE GENOMIC DNA]</scope>
    <source>
        <strain evidence="7">CQN31</strain>
    </source>
</reference>
<dbReference type="RefSeq" id="WP_109871909.1">
    <property type="nucleotide sequence ID" value="NZ_QGNA01000004.1"/>
</dbReference>
<gene>
    <name evidence="6" type="ORF">DFH01_18255</name>
</gene>
<dbReference type="InterPro" id="IPR036282">
    <property type="entry name" value="Glutathione-S-Trfase_C_sf"/>
</dbReference>
<keyword evidence="7" id="KW-1185">Reference proteome</keyword>
<dbReference type="PROSITE" id="PS50405">
    <property type="entry name" value="GST_CTER"/>
    <property type="match status" value="1"/>
</dbReference>
<evidence type="ECO:0000313" key="6">
    <source>
        <dbReference type="EMBL" id="PWS35542.1"/>
    </source>
</evidence>
<feature type="domain" description="GST C-terminal" evidence="5">
    <location>
        <begin position="87"/>
        <end position="207"/>
    </location>
</feature>
<dbReference type="Gene3D" id="3.40.30.10">
    <property type="entry name" value="Glutaredoxin"/>
    <property type="match status" value="1"/>
</dbReference>
<dbReference type="EMBL" id="QGNA01000004">
    <property type="protein sequence ID" value="PWS35542.1"/>
    <property type="molecule type" value="Genomic_DNA"/>
</dbReference>
<dbReference type="PANTHER" id="PTHR44051:SF19">
    <property type="entry name" value="DISULFIDE-BOND OXIDOREDUCTASE YFCG"/>
    <property type="match status" value="1"/>
</dbReference>
<evidence type="ECO:0000256" key="3">
    <source>
        <dbReference type="RuleBase" id="RU003494"/>
    </source>
</evidence>
<proteinExistence type="inferred from homology"/>
<feature type="domain" description="GST N-terminal" evidence="4">
    <location>
        <begin position="1"/>
        <end position="81"/>
    </location>
</feature>
<name>A0A317FAL5_9PROT</name>
<comment type="similarity">
    <text evidence="1 3">Belongs to the GST superfamily.</text>
</comment>
<dbReference type="SUPFAM" id="SSF47616">
    <property type="entry name" value="GST C-terminal domain-like"/>
    <property type="match status" value="1"/>
</dbReference>
<dbReference type="CDD" id="cd03047">
    <property type="entry name" value="GST_N_2"/>
    <property type="match status" value="1"/>
</dbReference>
<evidence type="ECO:0000256" key="1">
    <source>
        <dbReference type="ARBA" id="ARBA00007409"/>
    </source>
</evidence>
<dbReference type="SFLD" id="SFLDS00019">
    <property type="entry name" value="Glutathione_Transferase_(cytos"/>
    <property type="match status" value="1"/>
</dbReference>
<dbReference type="Pfam" id="PF00043">
    <property type="entry name" value="GST_C"/>
    <property type="match status" value="1"/>
</dbReference>
<evidence type="ECO:0000313" key="7">
    <source>
        <dbReference type="Proteomes" id="UP000245765"/>
    </source>
</evidence>
<dbReference type="Pfam" id="PF02798">
    <property type="entry name" value="GST_N"/>
    <property type="match status" value="1"/>
</dbReference>
<dbReference type="GO" id="GO:0016740">
    <property type="term" value="F:transferase activity"/>
    <property type="evidence" value="ECO:0007669"/>
    <property type="project" value="UniProtKB-KW"/>
</dbReference>
<sequence length="207" mass="23025">MLRIWGRTNSSNVMKVLCLCEELGIAFERVDAGGAFGRTQEPAYLAMNPNALVPTIEDDGFVLWESNAIMRYLARTRAPGGTIYPADPKVAADCDRWLDWQLGTLNAPMTTIFFTFVRIPEPDRDLPAAAKARDAAERLWAMVEAKLGGNDWVCGQHFTIADIALGIYAHRWFSLPIARKPMPALEAWYARLKTRPGFAKHCAGPLS</sequence>
<dbReference type="Gene3D" id="1.20.1050.10">
    <property type="match status" value="1"/>
</dbReference>
<dbReference type="SFLD" id="SFLDG01150">
    <property type="entry name" value="Main.1:_Beta-like"/>
    <property type="match status" value="1"/>
</dbReference>
<comment type="caution">
    <text evidence="6">The sequence shown here is derived from an EMBL/GenBank/DDBJ whole genome shotgun (WGS) entry which is preliminary data.</text>
</comment>
<dbReference type="Proteomes" id="UP000245765">
    <property type="component" value="Unassembled WGS sequence"/>
</dbReference>
<dbReference type="FunFam" id="3.40.30.10:FF:000039">
    <property type="entry name" value="Glutathione S-transferase domain"/>
    <property type="match status" value="1"/>
</dbReference>
<evidence type="ECO:0000259" key="5">
    <source>
        <dbReference type="PROSITE" id="PS50405"/>
    </source>
</evidence>
<dbReference type="InterPro" id="IPR010987">
    <property type="entry name" value="Glutathione-S-Trfase_C-like"/>
</dbReference>
<dbReference type="PANTHER" id="PTHR44051">
    <property type="entry name" value="GLUTATHIONE S-TRANSFERASE-RELATED"/>
    <property type="match status" value="1"/>
</dbReference>
<keyword evidence="2 6" id="KW-0808">Transferase</keyword>
<dbReference type="InterPro" id="IPR036249">
    <property type="entry name" value="Thioredoxin-like_sf"/>
</dbReference>